<evidence type="ECO:0000313" key="1">
    <source>
        <dbReference type="EMBL" id="EFG81305.1"/>
    </source>
</evidence>
<name>A0ABP2IFR8_CORAM</name>
<organism evidence="1 2">
    <name type="scientific">Corynebacterium ammoniagenes DSM 20306</name>
    <dbReference type="NCBI Taxonomy" id="649754"/>
    <lineage>
        <taxon>Bacteria</taxon>
        <taxon>Bacillati</taxon>
        <taxon>Actinomycetota</taxon>
        <taxon>Actinomycetes</taxon>
        <taxon>Mycobacteriales</taxon>
        <taxon>Corynebacteriaceae</taxon>
        <taxon>Corynebacterium</taxon>
    </lineage>
</organism>
<sequence>MGANCAEISGNEVKVFKVRGIVQRIVWRYVDNVRRVGAATG</sequence>
<keyword evidence="2" id="KW-1185">Reference proteome</keyword>
<evidence type="ECO:0000313" key="2">
    <source>
        <dbReference type="Proteomes" id="UP000006015"/>
    </source>
</evidence>
<reference evidence="1 2" key="1">
    <citation type="submission" date="2010-04" db="EMBL/GenBank/DDBJ databases">
        <authorList>
            <person name="Weinstock G."/>
            <person name="Sodergren E."/>
            <person name="Clifton S."/>
            <person name="Fulton L."/>
            <person name="Fulton B."/>
            <person name="Courtney L."/>
            <person name="Fronick C."/>
            <person name="Harrison M."/>
            <person name="Strong C."/>
            <person name="Farmer C."/>
            <person name="Delahaunty K."/>
            <person name="Markovic C."/>
            <person name="Hall O."/>
            <person name="Minx P."/>
            <person name="Tomlinson C."/>
            <person name="Mitreva M."/>
            <person name="Hou S."/>
            <person name="Wollam A."/>
            <person name="Pepin K.H."/>
            <person name="Johnson M."/>
            <person name="Bhonagiri V."/>
            <person name="Zhang X."/>
            <person name="Suruliraj S."/>
            <person name="Warren W."/>
            <person name="Chinwalla A."/>
            <person name="Mardis E.R."/>
            <person name="Wilson R.K."/>
        </authorList>
    </citation>
    <scope>NUCLEOTIDE SEQUENCE [LARGE SCALE GENOMIC DNA]</scope>
    <source>
        <strain evidence="1 2">DSM 20306</strain>
    </source>
</reference>
<protein>
    <submittedName>
        <fullName evidence="1">Uncharacterized protein</fullName>
    </submittedName>
</protein>
<gene>
    <name evidence="1" type="ORF">HMPREF0281_01478</name>
</gene>
<comment type="caution">
    <text evidence="1">The sequence shown here is derived from an EMBL/GenBank/DDBJ whole genome shotgun (WGS) entry which is preliminary data.</text>
</comment>
<accession>A0ABP2IFR8</accession>
<dbReference type="Proteomes" id="UP000006015">
    <property type="component" value="Unassembled WGS sequence"/>
</dbReference>
<proteinExistence type="predicted"/>
<dbReference type="EMBL" id="ADNS01000012">
    <property type="protein sequence ID" value="EFG81305.1"/>
    <property type="molecule type" value="Genomic_DNA"/>
</dbReference>